<feature type="compositionally biased region" description="Low complexity" evidence="1">
    <location>
        <begin position="215"/>
        <end position="228"/>
    </location>
</feature>
<gene>
    <name evidence="2" type="ORF">MPDQ_007912</name>
</gene>
<sequence>MLYLSLSLPIHGPEVPYLDEDARSDLVNRFGRKLLWLLSLPPQQKFDVLGCCKKGGHIRWHHLVTDEEVLSSDFRAGCLNTYEVWVGIEEPGAGVVAMDATDLRKFTQAFGVDLDEIRKLGQEEMECLFGWLRDASMIEWFLLQYQMPVNINSSEPLGNYNLTPSWNANAGDEFDCLLEQSDSFLEQYNPTAELPHTVSPQQEPVTPPQFSAEASSYPTPLSSVSSPPRGQPLSPPAPGHGQVRYQFVHSPPSTDSPFTASSYPTPVTSSINSPRGDEPMAPLDSNVSSQTKRQLLHSCRFGEDGNGSLEDKQITSTLRAEAGLHLDNCTRLLQPLLDDREDDPPALEALGLPLQWRGLEGAVIYYRMLEAAKKKSNLSLLAKRIAQILFYLNYRWLEKHETGSSKSVATLILNACPEEPKDPKLMKPRRDNITGYHKRRGERWWLHAACLGPGVLTHAPGIMETEYALPERFSTLQLIHVHRIITSSKKEKVQVFISLILRVRPGSVNFFGRWAPVLKAIALGAPTSELRQILEASNADTVRQAELACAYESDQEALSRQQIGETWMAIDVESIAEKKIAEFLPGY</sequence>
<evidence type="ECO:0000313" key="3">
    <source>
        <dbReference type="Proteomes" id="UP000319663"/>
    </source>
</evidence>
<protein>
    <submittedName>
        <fullName evidence="2">Uncharacterized protein</fullName>
    </submittedName>
</protein>
<feature type="compositionally biased region" description="Polar residues" evidence="1">
    <location>
        <begin position="198"/>
        <end position="214"/>
    </location>
</feature>
<feature type="region of interest" description="Disordered" evidence="1">
    <location>
        <begin position="194"/>
        <end position="280"/>
    </location>
</feature>
<proteinExistence type="predicted"/>
<keyword evidence="3" id="KW-1185">Reference proteome</keyword>
<name>A0A507QV14_MONPU</name>
<evidence type="ECO:0000256" key="1">
    <source>
        <dbReference type="SAM" id="MobiDB-lite"/>
    </source>
</evidence>
<accession>A0A507QV14</accession>
<dbReference type="Proteomes" id="UP000319663">
    <property type="component" value="Unassembled WGS sequence"/>
</dbReference>
<dbReference type="AlphaFoldDB" id="A0A507QV14"/>
<reference evidence="2 3" key="1">
    <citation type="submission" date="2019-06" db="EMBL/GenBank/DDBJ databases">
        <title>Wine fermentation using esterase from Monascus purpureus.</title>
        <authorList>
            <person name="Geng C."/>
            <person name="Zhang Y."/>
        </authorList>
    </citation>
    <scope>NUCLEOTIDE SEQUENCE [LARGE SCALE GENOMIC DNA]</scope>
    <source>
        <strain evidence="2">HQ1</strain>
    </source>
</reference>
<organism evidence="2 3">
    <name type="scientific">Monascus purpureus</name>
    <name type="common">Red mold</name>
    <name type="synonym">Monascus anka</name>
    <dbReference type="NCBI Taxonomy" id="5098"/>
    <lineage>
        <taxon>Eukaryota</taxon>
        <taxon>Fungi</taxon>
        <taxon>Dikarya</taxon>
        <taxon>Ascomycota</taxon>
        <taxon>Pezizomycotina</taxon>
        <taxon>Eurotiomycetes</taxon>
        <taxon>Eurotiomycetidae</taxon>
        <taxon>Eurotiales</taxon>
        <taxon>Aspergillaceae</taxon>
        <taxon>Monascus</taxon>
    </lineage>
</organism>
<comment type="caution">
    <text evidence="2">The sequence shown here is derived from an EMBL/GenBank/DDBJ whole genome shotgun (WGS) entry which is preliminary data.</text>
</comment>
<feature type="compositionally biased region" description="Pro residues" evidence="1">
    <location>
        <begin position="229"/>
        <end position="238"/>
    </location>
</feature>
<evidence type="ECO:0000313" key="2">
    <source>
        <dbReference type="EMBL" id="TQB70991.1"/>
    </source>
</evidence>
<feature type="compositionally biased region" description="Polar residues" evidence="1">
    <location>
        <begin position="251"/>
        <end position="273"/>
    </location>
</feature>
<dbReference type="EMBL" id="VIFY01000090">
    <property type="protein sequence ID" value="TQB70991.1"/>
    <property type="molecule type" value="Genomic_DNA"/>
</dbReference>